<sequence>MSVLYFIFYRTDILYIKLSFITSFLEEIQTVVDLNCNKVRLIPILLVGIGGSLFAATRFGREVYKHKNFTAPAFATWFIMSWSGILLPIVIGVAMLSGYNLSKCKSIISEPYRIYNQFSVGLYIIKVLPLCFLLDGTVFLASSAMVALSSFDVTIILLSTTPLTYLFTYTCNNQNFNIIKITGTILSIAGLTVMIIQGILFHPPGTDIRMALASSVFLALYQISIDSIFKRRMHPLQLAFIQTSIGIYSLLTFWIPMIVFYYLGLDRFELHQIPWQSLLLASISIFIHFSLVHLSHGIINPRILLLGRLLAVMLNGIVDTINQEIEFDSLRTSATVLLVTSLWHM</sequence>
<proteinExistence type="predicted"/>
<dbReference type="PANTHER" id="PTHR19346">
    <property type="entry name" value="SUGAR PHOSPHATE TRANSPORTER DOMAIN-CONTAINING PROTEIN"/>
    <property type="match status" value="1"/>
</dbReference>
<dbReference type="RefSeq" id="XP_002108112.1">
    <property type="nucleotide sequence ID" value="XM_002108076.1"/>
</dbReference>
<organism evidence="2 3">
    <name type="scientific">Trichoplax adhaerens</name>
    <name type="common">Trichoplax reptans</name>
    <dbReference type="NCBI Taxonomy" id="10228"/>
    <lineage>
        <taxon>Eukaryota</taxon>
        <taxon>Metazoa</taxon>
        <taxon>Placozoa</taxon>
        <taxon>Uniplacotomia</taxon>
        <taxon>Trichoplacea</taxon>
        <taxon>Trichoplacidae</taxon>
        <taxon>Trichoplax</taxon>
    </lineage>
</organism>
<evidence type="ECO:0000256" key="1">
    <source>
        <dbReference type="SAM" id="Phobius"/>
    </source>
</evidence>
<feature type="transmembrane region" description="Helical" evidence="1">
    <location>
        <begin position="147"/>
        <end position="169"/>
    </location>
</feature>
<dbReference type="InParanoid" id="B3RM66"/>
<keyword evidence="1" id="KW-0472">Membrane</keyword>
<evidence type="ECO:0000313" key="3">
    <source>
        <dbReference type="Proteomes" id="UP000009022"/>
    </source>
</evidence>
<feature type="transmembrane region" description="Helical" evidence="1">
    <location>
        <begin position="41"/>
        <end position="59"/>
    </location>
</feature>
<feature type="transmembrane region" description="Helical" evidence="1">
    <location>
        <begin position="181"/>
        <end position="202"/>
    </location>
</feature>
<keyword evidence="3" id="KW-1185">Reference proteome</keyword>
<dbReference type="PhylomeDB" id="B3RM66"/>
<feature type="transmembrane region" description="Helical" evidence="1">
    <location>
        <begin position="120"/>
        <end position="141"/>
    </location>
</feature>
<reference evidence="2 3" key="1">
    <citation type="journal article" date="2008" name="Nature">
        <title>The Trichoplax genome and the nature of placozoans.</title>
        <authorList>
            <person name="Srivastava M."/>
            <person name="Begovic E."/>
            <person name="Chapman J."/>
            <person name="Putnam N.H."/>
            <person name="Hellsten U."/>
            <person name="Kawashima T."/>
            <person name="Kuo A."/>
            <person name="Mitros T."/>
            <person name="Salamov A."/>
            <person name="Carpenter M.L."/>
            <person name="Signorovitch A.Y."/>
            <person name="Moreno M.A."/>
            <person name="Kamm K."/>
            <person name="Grimwood J."/>
            <person name="Schmutz J."/>
            <person name="Shapiro H."/>
            <person name="Grigoriev I.V."/>
            <person name="Buss L.W."/>
            <person name="Schierwater B."/>
            <person name="Dellaporta S.L."/>
            <person name="Rokhsar D.S."/>
        </authorList>
    </citation>
    <scope>NUCLEOTIDE SEQUENCE [LARGE SCALE GENOMIC DNA]</scope>
    <source>
        <strain evidence="2 3">Grell-BS-1999</strain>
    </source>
</reference>
<gene>
    <name evidence="2" type="ORF">TRIADDRAFT_52252</name>
</gene>
<dbReference type="PANTHER" id="PTHR19346:SF4">
    <property type="entry name" value="SUGAR PHOSPHATE TRANSPORTER DOMAIN-CONTAINING PROTEIN"/>
    <property type="match status" value="1"/>
</dbReference>
<dbReference type="EMBL" id="DS985241">
    <property type="protein sequence ID" value="EDV28910.1"/>
    <property type="molecule type" value="Genomic_DNA"/>
</dbReference>
<keyword evidence="1" id="KW-0812">Transmembrane</keyword>
<dbReference type="GeneID" id="6750060"/>
<protein>
    <recommendedName>
        <fullName evidence="4">Sugar phosphate transporter domain-containing protein</fullName>
    </recommendedName>
</protein>
<dbReference type="AlphaFoldDB" id="B3RM66"/>
<feature type="transmembrane region" description="Helical" evidence="1">
    <location>
        <begin position="241"/>
        <end position="263"/>
    </location>
</feature>
<dbReference type="HOGENOM" id="CLU_804938_0_0_1"/>
<keyword evidence="1" id="KW-1133">Transmembrane helix</keyword>
<dbReference type="Proteomes" id="UP000009022">
    <property type="component" value="Unassembled WGS sequence"/>
</dbReference>
<evidence type="ECO:0000313" key="2">
    <source>
        <dbReference type="EMBL" id="EDV28910.1"/>
    </source>
</evidence>
<feature type="transmembrane region" description="Helical" evidence="1">
    <location>
        <begin position="208"/>
        <end position="229"/>
    </location>
</feature>
<dbReference type="KEGG" id="tad:TRIADDRAFT_52252"/>
<dbReference type="CTD" id="6750060"/>
<name>B3RM66_TRIAD</name>
<evidence type="ECO:0008006" key="4">
    <source>
        <dbReference type="Google" id="ProtNLM"/>
    </source>
</evidence>
<dbReference type="InterPro" id="IPR026505">
    <property type="entry name" value="Solute_c_fam_35_mem_F3/F4"/>
</dbReference>
<accession>B3RM66</accession>
<feature type="transmembrane region" description="Helical" evidence="1">
    <location>
        <begin position="79"/>
        <end position="99"/>
    </location>
</feature>
<feature type="transmembrane region" description="Helical" evidence="1">
    <location>
        <begin position="275"/>
        <end position="294"/>
    </location>
</feature>